<organism evidence="2 3">
    <name type="scientific">Flavobacterium agrisoli</name>
    <dbReference type="NCBI Taxonomy" id="2793066"/>
    <lineage>
        <taxon>Bacteria</taxon>
        <taxon>Pseudomonadati</taxon>
        <taxon>Bacteroidota</taxon>
        <taxon>Flavobacteriia</taxon>
        <taxon>Flavobacteriales</taxon>
        <taxon>Flavobacteriaceae</taxon>
        <taxon>Flavobacterium</taxon>
    </lineage>
</organism>
<evidence type="ECO:0000313" key="2">
    <source>
        <dbReference type="EMBL" id="MBK0370872.1"/>
    </source>
</evidence>
<dbReference type="SUPFAM" id="SSF160935">
    <property type="entry name" value="VPA0735-like"/>
    <property type="match status" value="1"/>
</dbReference>
<dbReference type="PANTHER" id="PTHR36509:SF3">
    <property type="entry name" value="SIGNAL PEPTIDE PROTEIN"/>
    <property type="match status" value="1"/>
</dbReference>
<evidence type="ECO:0000259" key="1">
    <source>
        <dbReference type="Pfam" id="PF06742"/>
    </source>
</evidence>
<dbReference type="RefSeq" id="WP_200107002.1">
    <property type="nucleotide sequence ID" value="NZ_JAEHFV010000006.1"/>
</dbReference>
<feature type="domain" description="DUF1214" evidence="1">
    <location>
        <begin position="131"/>
        <end position="237"/>
    </location>
</feature>
<gene>
    <name evidence="2" type="ORF">I5M07_13640</name>
</gene>
<dbReference type="InterPro" id="IPR037049">
    <property type="entry name" value="DUF1214_C_sf"/>
</dbReference>
<evidence type="ECO:0000313" key="3">
    <source>
        <dbReference type="Proteomes" id="UP000609172"/>
    </source>
</evidence>
<dbReference type="Gene3D" id="1.10.3360.10">
    <property type="entry name" value="VPA0735-like domain"/>
    <property type="match status" value="1"/>
</dbReference>
<keyword evidence="3" id="KW-1185">Reference proteome</keyword>
<dbReference type="Pfam" id="PF06742">
    <property type="entry name" value="DUF1214"/>
    <property type="match status" value="1"/>
</dbReference>
<proteinExistence type="predicted"/>
<accession>A0A934PME3</accession>
<comment type="caution">
    <text evidence="2">The sequence shown here is derived from an EMBL/GenBank/DDBJ whole genome shotgun (WGS) entry which is preliminary data.</text>
</comment>
<reference evidence="2" key="1">
    <citation type="submission" date="2020-12" db="EMBL/GenBank/DDBJ databases">
        <title>Bacterial novel species Flavobacterium sp. SE-1-e isolated from soil.</title>
        <authorList>
            <person name="Jung H.-Y."/>
        </authorList>
    </citation>
    <scope>NUCLEOTIDE SEQUENCE</scope>
    <source>
        <strain evidence="2">SE-1-e</strain>
    </source>
</reference>
<name>A0A934PME3_9FLAO</name>
<sequence>MLNRFIQSDRVDSVDPYMHGMMASIGIKKGADFKPSPRQKELLGQAAETAWRMAKTISGNFDEEPDSLWWEDRKWVAHAHNKFDDFMHTLLDEEFRDRKTGHTDVNAKAHMYVNHYSISTGMMSSIVGLGAKYGNAYKDADGNFLMGENTYKITFPANPPAKLFWSLTIYDAETASGVVAKGQDYPSLNSMNNLVKNSDGTYTFYIAPEKPEGNVNWIKTVPGKGWFSLFRFYGPDQAFFDRTYKVGDFELVKKGDK</sequence>
<dbReference type="AlphaFoldDB" id="A0A934PME3"/>
<dbReference type="Proteomes" id="UP000609172">
    <property type="component" value="Unassembled WGS sequence"/>
</dbReference>
<dbReference type="Gene3D" id="2.60.120.600">
    <property type="entry name" value="Domain of unknown function DUF1214, C-terminal domain"/>
    <property type="match status" value="1"/>
</dbReference>
<dbReference type="PANTHER" id="PTHR36509">
    <property type="entry name" value="BLL3101 PROTEIN"/>
    <property type="match status" value="1"/>
</dbReference>
<dbReference type="InterPro" id="IPR010621">
    <property type="entry name" value="DUF1214"/>
</dbReference>
<protein>
    <submittedName>
        <fullName evidence="2">DUF1254 domain-containing protein</fullName>
    </submittedName>
</protein>
<dbReference type="EMBL" id="JAEHFV010000006">
    <property type="protein sequence ID" value="MBK0370872.1"/>
    <property type="molecule type" value="Genomic_DNA"/>
</dbReference>